<reference evidence="3" key="1">
    <citation type="submission" date="2025-08" db="UniProtKB">
        <authorList>
            <consortium name="RefSeq"/>
        </authorList>
    </citation>
    <scope>IDENTIFICATION</scope>
</reference>
<keyword evidence="2" id="KW-1185">Reference proteome</keyword>
<dbReference type="InterPro" id="IPR038914">
    <property type="entry name" value="DCAF15"/>
</dbReference>
<dbReference type="InterPro" id="IPR032734">
    <property type="entry name" value="DCAF15_WD40"/>
</dbReference>
<dbReference type="Proteomes" id="UP001652625">
    <property type="component" value="Chromosome 15"/>
</dbReference>
<feature type="domain" description="DDB1- and CUL4-associated factor 15 WD40 repeat-containing" evidence="1">
    <location>
        <begin position="171"/>
        <end position="212"/>
    </location>
</feature>
<feature type="domain" description="DDB1- and CUL4-associated factor 15 WD40 repeat-containing" evidence="1">
    <location>
        <begin position="36"/>
        <end position="163"/>
    </location>
</feature>
<accession>A0ABM4DNH6</accession>
<proteinExistence type="predicted"/>
<dbReference type="CDD" id="cd20917">
    <property type="entry name" value="DCAF15-NTD"/>
    <property type="match status" value="1"/>
</dbReference>
<protein>
    <submittedName>
        <fullName evidence="3">Uncharacterized protein LOC101236399 isoform X4</fullName>
    </submittedName>
</protein>
<evidence type="ECO:0000313" key="2">
    <source>
        <dbReference type="Proteomes" id="UP001652625"/>
    </source>
</evidence>
<gene>
    <name evidence="3" type="primary">LOC101236399</name>
</gene>
<dbReference type="Pfam" id="PF14939">
    <property type="entry name" value="DCAF15_WD40"/>
    <property type="match status" value="2"/>
</dbReference>
<evidence type="ECO:0000259" key="1">
    <source>
        <dbReference type="Pfam" id="PF14939"/>
    </source>
</evidence>
<dbReference type="PANTHER" id="PTHR28541">
    <property type="entry name" value="DDB1- AND CUL4-ASSOCIATED FACTOR 15"/>
    <property type="match status" value="1"/>
</dbReference>
<name>A0ABM4DNH6_HYDVU</name>
<dbReference type="RefSeq" id="XP_065676126.1">
    <property type="nucleotide sequence ID" value="XM_065820054.1"/>
</dbReference>
<organism evidence="2 3">
    <name type="scientific">Hydra vulgaris</name>
    <name type="common">Hydra</name>
    <name type="synonym">Hydra attenuata</name>
    <dbReference type="NCBI Taxonomy" id="6087"/>
    <lineage>
        <taxon>Eukaryota</taxon>
        <taxon>Metazoa</taxon>
        <taxon>Cnidaria</taxon>
        <taxon>Hydrozoa</taxon>
        <taxon>Hydroidolina</taxon>
        <taxon>Anthoathecata</taxon>
        <taxon>Aplanulata</taxon>
        <taxon>Hydridae</taxon>
        <taxon>Hydra</taxon>
    </lineage>
</organism>
<evidence type="ECO:0000313" key="3">
    <source>
        <dbReference type="RefSeq" id="XP_065676126.1"/>
    </source>
</evidence>
<dbReference type="GeneID" id="101236399"/>
<sequence>MKKRTVSSCQNSLIWKLNRAQLFGGVQHPGTNKKLQYFEAPCAKNQIKLKLLQNKKVFNNGHIFLGFSADGQYLVSYRCEMITDVDLMVSVRYQYFLYWWLFHLWKPLQKIRKVELFVNENISQELHLLFCESFQNEYIVVHGSTYNSNDYSENGSLCYLSVIPTNVNSESKYAINLRYELLPPYPPLMISVCVKLKNVILLNSGDMLFAIILNGGNCFISKNVFQSKLCYCGIWKYSVPKIDNFHKIKEKSELSDVIVNEENNISSFKIPSCVSYVIQGFSLQNEEELEESPESFFDCTSIVLPVQVFFNDKRLNVSCEHRCFAHQSNSIIDADFVVGQAQFNAETFLNEKIQETEEVKERYVSLRDYDMQFVEVCETTNEVVILLNALVILRENVCGDVLNQRSNKLLLYRFGYIVTWNVYTNRITVLHAMKPILDGVGSENK</sequence>
<dbReference type="PANTHER" id="PTHR28541:SF1">
    <property type="entry name" value="DDB1- AND CUL4-ASSOCIATED FACTOR 15"/>
    <property type="match status" value="1"/>
</dbReference>